<evidence type="ECO:0000313" key="3">
    <source>
        <dbReference type="Proteomes" id="UP000006265"/>
    </source>
</evidence>
<accession>K5BCF4</accession>
<name>K5BCF4_MYCHD</name>
<protein>
    <submittedName>
        <fullName evidence="2">Uncharacterized protein</fullName>
    </submittedName>
</protein>
<dbReference type="EMBL" id="AMRA01000134">
    <property type="protein sequence ID" value="EKF21497.1"/>
    <property type="molecule type" value="Genomic_DNA"/>
</dbReference>
<proteinExistence type="predicted"/>
<reference evidence="2 3" key="1">
    <citation type="journal article" date="2012" name="J. Bacteriol.">
        <title>Genome sequence of Mycobacterium hassiacum DSM 44199, a rare source of heat-stable mycobacterial proteins.</title>
        <authorList>
            <person name="Tiago I."/>
            <person name="Maranha A."/>
            <person name="Mendes V."/>
            <person name="Alarico S."/>
            <person name="Moynihan P.J."/>
            <person name="Clarke A.J."/>
            <person name="Macedo-Ribeiro S."/>
            <person name="Pereira P.J."/>
            <person name="Empadinhas N."/>
        </authorList>
    </citation>
    <scope>NUCLEOTIDE SEQUENCE [LARGE SCALE GENOMIC DNA]</scope>
    <source>
        <strain evidence="3">DSM 44199 / CIP 105218 / JCM 12690 / 3849</strain>
    </source>
</reference>
<evidence type="ECO:0000256" key="1">
    <source>
        <dbReference type="SAM" id="MobiDB-lite"/>
    </source>
</evidence>
<sequence>MATAWDGAGASPSRRADRVQGRSRSMCITCDDNSEQMFGQLRKGRCRR</sequence>
<dbReference type="PATRIC" id="fig|1122247.3.peg.4357"/>
<gene>
    <name evidence="2" type="ORF">C731_4546</name>
</gene>
<keyword evidence="3" id="KW-1185">Reference proteome</keyword>
<dbReference type="Proteomes" id="UP000006265">
    <property type="component" value="Unassembled WGS sequence"/>
</dbReference>
<dbReference type="AlphaFoldDB" id="K5BCF4"/>
<evidence type="ECO:0000313" key="2">
    <source>
        <dbReference type="EMBL" id="EKF21497.1"/>
    </source>
</evidence>
<comment type="caution">
    <text evidence="2">The sequence shown here is derived from an EMBL/GenBank/DDBJ whole genome shotgun (WGS) entry which is preliminary data.</text>
</comment>
<feature type="region of interest" description="Disordered" evidence="1">
    <location>
        <begin position="1"/>
        <end position="23"/>
    </location>
</feature>
<organism evidence="2 3">
    <name type="scientific">Mycolicibacterium hassiacum (strain DSM 44199 / CIP 105218 / JCM 12690 / 3849)</name>
    <name type="common">Mycobacterium hassiacum</name>
    <dbReference type="NCBI Taxonomy" id="1122247"/>
    <lineage>
        <taxon>Bacteria</taxon>
        <taxon>Bacillati</taxon>
        <taxon>Actinomycetota</taxon>
        <taxon>Actinomycetes</taxon>
        <taxon>Mycobacteriales</taxon>
        <taxon>Mycobacteriaceae</taxon>
        <taxon>Mycolicibacterium</taxon>
    </lineage>
</organism>